<evidence type="ECO:0000313" key="3">
    <source>
        <dbReference type="Proteomes" id="UP000502677"/>
    </source>
</evidence>
<evidence type="ECO:0000313" key="2">
    <source>
        <dbReference type="EMBL" id="QIK62865.1"/>
    </source>
</evidence>
<reference evidence="2 3" key="1">
    <citation type="submission" date="2020-03" db="EMBL/GenBank/DDBJ databases">
        <title>Leucobacter sp. nov., isolated from beetles.</title>
        <authorList>
            <person name="Hyun D.-W."/>
            <person name="Bae J.-W."/>
        </authorList>
    </citation>
    <scope>NUCLEOTIDE SEQUENCE [LARGE SCALE GENOMIC DNA]</scope>
    <source>
        <strain evidence="2 3">HDW9C</strain>
    </source>
</reference>
<sequence length="142" mass="14979">MSENRTAKLARVVPEIGIAILAGGLSWLLTPPSGLVMHWSVEGKSGWVMTASTNAVVAAAVVFVLGYVITTFASFKIGMRYPLPGPAAAATLWVAFTGLQRSGVEMASFPIAVAAAAVVYFLVFWFSMRRSVPTEGSLGTEP</sequence>
<name>A0A6G7XE74_9MICO</name>
<proteinExistence type="predicted"/>
<accession>A0A6G7XE74</accession>
<feature type="transmembrane region" description="Helical" evidence="1">
    <location>
        <begin position="12"/>
        <end position="29"/>
    </location>
</feature>
<dbReference type="RefSeq" id="WP_166290355.1">
    <property type="nucleotide sequence ID" value="NZ_CP049863.1"/>
</dbReference>
<feature type="transmembrane region" description="Helical" evidence="1">
    <location>
        <begin position="81"/>
        <end position="100"/>
    </location>
</feature>
<protein>
    <submittedName>
        <fullName evidence="2">Uncharacterized protein</fullName>
    </submittedName>
</protein>
<keyword evidence="1" id="KW-1133">Transmembrane helix</keyword>
<dbReference type="Proteomes" id="UP000502677">
    <property type="component" value="Chromosome"/>
</dbReference>
<keyword evidence="1" id="KW-0812">Transmembrane</keyword>
<feature type="transmembrane region" description="Helical" evidence="1">
    <location>
        <begin position="49"/>
        <end position="69"/>
    </location>
</feature>
<feature type="transmembrane region" description="Helical" evidence="1">
    <location>
        <begin position="106"/>
        <end position="126"/>
    </location>
</feature>
<gene>
    <name evidence="2" type="ORF">G7068_06385</name>
</gene>
<keyword evidence="1" id="KW-0472">Membrane</keyword>
<dbReference type="KEGG" id="lvi:G7068_06385"/>
<dbReference type="EMBL" id="CP049863">
    <property type="protein sequence ID" value="QIK62865.1"/>
    <property type="molecule type" value="Genomic_DNA"/>
</dbReference>
<evidence type="ECO:0000256" key="1">
    <source>
        <dbReference type="SAM" id="Phobius"/>
    </source>
</evidence>
<dbReference type="AlphaFoldDB" id="A0A6G7XE74"/>
<keyword evidence="3" id="KW-1185">Reference proteome</keyword>
<organism evidence="2 3">
    <name type="scientific">Leucobacter viscericola</name>
    <dbReference type="NCBI Taxonomy" id="2714935"/>
    <lineage>
        <taxon>Bacteria</taxon>
        <taxon>Bacillati</taxon>
        <taxon>Actinomycetota</taxon>
        <taxon>Actinomycetes</taxon>
        <taxon>Micrococcales</taxon>
        <taxon>Microbacteriaceae</taxon>
        <taxon>Leucobacter</taxon>
    </lineage>
</organism>